<dbReference type="FunFam" id="2.60.120.10:FF:000010">
    <property type="entry name" value="neuropathy target esterase isoform X1"/>
    <property type="match status" value="1"/>
</dbReference>
<organism evidence="14 15">
    <name type="scientific">Helobdella robusta</name>
    <name type="common">Californian leech</name>
    <dbReference type="NCBI Taxonomy" id="6412"/>
    <lineage>
        <taxon>Eukaryota</taxon>
        <taxon>Metazoa</taxon>
        <taxon>Spiralia</taxon>
        <taxon>Lophotrochozoa</taxon>
        <taxon>Annelida</taxon>
        <taxon>Clitellata</taxon>
        <taxon>Hirudinea</taxon>
        <taxon>Rhynchobdellida</taxon>
        <taxon>Glossiphoniidae</taxon>
        <taxon>Helobdella</taxon>
    </lineage>
</organism>
<comment type="subcellular location">
    <subcellularLocation>
        <location evidence="1">Endoplasmic reticulum membrane</location>
        <topology evidence="1">Single-pass membrane protein</topology>
    </subcellularLocation>
</comment>
<dbReference type="KEGG" id="hro:HELRODRAFT_161000"/>
<evidence type="ECO:0000256" key="6">
    <source>
        <dbReference type="ARBA" id="ARBA00022801"/>
    </source>
</evidence>
<evidence type="ECO:0000313" key="14">
    <source>
        <dbReference type="EnsemblMetazoa" id="HelroP161000"/>
    </source>
</evidence>
<evidence type="ECO:0000256" key="4">
    <source>
        <dbReference type="ARBA" id="ARBA00022553"/>
    </source>
</evidence>
<dbReference type="OrthoDB" id="421051at2759"/>
<dbReference type="GO" id="GO:0005789">
    <property type="term" value="C:endoplasmic reticulum membrane"/>
    <property type="evidence" value="ECO:0007669"/>
    <property type="project" value="UniProtKB-SubCell"/>
</dbReference>
<keyword evidence="4" id="KW-0597">Phosphoprotein</keyword>
<dbReference type="HOGENOM" id="CLU_000960_1_0_1"/>
<keyword evidence="15" id="KW-1185">Reference proteome</keyword>
<reference evidence="14" key="3">
    <citation type="submission" date="2015-06" db="UniProtKB">
        <authorList>
            <consortium name="EnsemblMetazoa"/>
        </authorList>
    </citation>
    <scope>IDENTIFICATION</scope>
</reference>
<keyword evidence="5" id="KW-0812">Transmembrane</keyword>
<evidence type="ECO:0000256" key="7">
    <source>
        <dbReference type="ARBA" id="ARBA00022824"/>
    </source>
</evidence>
<dbReference type="SMART" id="SM00100">
    <property type="entry name" value="cNMP"/>
    <property type="match status" value="2"/>
</dbReference>
<dbReference type="RefSeq" id="XP_009019237.1">
    <property type="nucleotide sequence ID" value="XM_009020989.1"/>
</dbReference>
<keyword evidence="10" id="KW-0443">Lipid metabolism</keyword>
<evidence type="ECO:0000256" key="3">
    <source>
        <dbReference type="ARBA" id="ARBA00013274"/>
    </source>
</evidence>
<dbReference type="Pfam" id="PF24179">
    <property type="entry name" value="NTE_Ploop"/>
    <property type="match status" value="1"/>
</dbReference>
<dbReference type="Pfam" id="PF00027">
    <property type="entry name" value="cNMP_binding"/>
    <property type="match status" value="2"/>
</dbReference>
<name>T1EQZ5_HELRO</name>
<dbReference type="FunFam" id="2.60.120.10:FF:000022">
    <property type="entry name" value="Patatin like phospholipase domain containing 7"/>
    <property type="match status" value="1"/>
</dbReference>
<dbReference type="PANTHER" id="PTHR14226">
    <property type="entry name" value="NEUROPATHY TARGET ESTERASE/SWISS CHEESE D.MELANOGASTER"/>
    <property type="match status" value="1"/>
</dbReference>
<dbReference type="GO" id="GO:0004622">
    <property type="term" value="F:phosphatidylcholine lysophospholipase activity"/>
    <property type="evidence" value="ECO:0007669"/>
    <property type="project" value="UniProtKB-EC"/>
</dbReference>
<dbReference type="InterPro" id="IPR050301">
    <property type="entry name" value="NTE"/>
</dbReference>
<dbReference type="OMA" id="VSKAHFY"/>
<evidence type="ECO:0000256" key="9">
    <source>
        <dbReference type="ARBA" id="ARBA00022989"/>
    </source>
</evidence>
<dbReference type="PROSITE" id="PS50042">
    <property type="entry name" value="CNMP_BINDING_3"/>
    <property type="match status" value="2"/>
</dbReference>
<evidence type="ECO:0000313" key="15">
    <source>
        <dbReference type="Proteomes" id="UP000015101"/>
    </source>
</evidence>
<dbReference type="Proteomes" id="UP000015101">
    <property type="component" value="Unassembled WGS sequence"/>
</dbReference>
<dbReference type="CTD" id="20198995"/>
<dbReference type="AlphaFoldDB" id="T1EQZ5"/>
<proteinExistence type="inferred from homology"/>
<dbReference type="GeneID" id="20198995"/>
<keyword evidence="6" id="KW-0378">Hydrolase</keyword>
<dbReference type="SUPFAM" id="SSF51206">
    <property type="entry name" value="cAMP-binding domain-like"/>
    <property type="match status" value="3"/>
</dbReference>
<feature type="domain" description="Cyclic nucleotide-binding" evidence="12">
    <location>
        <begin position="223"/>
        <end position="309"/>
    </location>
</feature>
<evidence type="ECO:0000313" key="13">
    <source>
        <dbReference type="EMBL" id="ESO01829.1"/>
    </source>
</evidence>
<keyword evidence="11" id="KW-0472">Membrane</keyword>
<keyword evidence="7" id="KW-0256">Endoplasmic reticulum</keyword>
<reference evidence="15" key="1">
    <citation type="submission" date="2012-12" db="EMBL/GenBank/DDBJ databases">
        <authorList>
            <person name="Hellsten U."/>
            <person name="Grimwood J."/>
            <person name="Chapman J.A."/>
            <person name="Shapiro H."/>
            <person name="Aerts A."/>
            <person name="Otillar R.P."/>
            <person name="Terry A.Y."/>
            <person name="Boore J.L."/>
            <person name="Simakov O."/>
            <person name="Marletaz F."/>
            <person name="Cho S.-J."/>
            <person name="Edsinger-Gonzales E."/>
            <person name="Havlak P."/>
            <person name="Kuo D.-H."/>
            <person name="Larsson T."/>
            <person name="Lv J."/>
            <person name="Arendt D."/>
            <person name="Savage R."/>
            <person name="Osoegawa K."/>
            <person name="de Jong P."/>
            <person name="Lindberg D.R."/>
            <person name="Seaver E.C."/>
            <person name="Weisblat D.A."/>
            <person name="Putnam N.H."/>
            <person name="Grigoriev I.V."/>
            <person name="Rokhsar D.S."/>
        </authorList>
    </citation>
    <scope>NUCLEOTIDE SEQUENCE</scope>
</reference>
<evidence type="ECO:0000256" key="2">
    <source>
        <dbReference type="ARBA" id="ARBA00006636"/>
    </source>
</evidence>
<evidence type="ECO:0000259" key="12">
    <source>
        <dbReference type="PROSITE" id="PS50042"/>
    </source>
</evidence>
<evidence type="ECO:0000256" key="10">
    <source>
        <dbReference type="ARBA" id="ARBA00023098"/>
    </source>
</evidence>
<evidence type="ECO:0000256" key="5">
    <source>
        <dbReference type="ARBA" id="ARBA00022692"/>
    </source>
</evidence>
<feature type="domain" description="Cyclic nucleotide-binding" evidence="12">
    <location>
        <begin position="337"/>
        <end position="442"/>
    </location>
</feature>
<dbReference type="InParanoid" id="T1EQZ5"/>
<dbReference type="CDD" id="cd00038">
    <property type="entry name" value="CAP_ED"/>
    <property type="match status" value="2"/>
</dbReference>
<dbReference type="STRING" id="6412.T1EQZ5"/>
<dbReference type="InterPro" id="IPR014710">
    <property type="entry name" value="RmlC-like_jellyroll"/>
</dbReference>
<dbReference type="EC" id="3.1.1.5" evidence="3"/>
<dbReference type="EnsemblMetazoa" id="HelroT161000">
    <property type="protein sequence ID" value="HelroP161000"/>
    <property type="gene ID" value="HelroG161000"/>
</dbReference>
<dbReference type="EMBL" id="AMQM01000729">
    <property type="status" value="NOT_ANNOTATED_CDS"/>
    <property type="molecule type" value="Genomic_DNA"/>
</dbReference>
<keyword evidence="9" id="KW-1133">Transmembrane helix</keyword>
<dbReference type="GO" id="GO:0016042">
    <property type="term" value="P:lipid catabolic process"/>
    <property type="evidence" value="ECO:0007669"/>
    <property type="project" value="UniProtKB-KW"/>
</dbReference>
<dbReference type="Gene3D" id="2.60.120.10">
    <property type="entry name" value="Jelly Rolls"/>
    <property type="match status" value="3"/>
</dbReference>
<dbReference type="InterPro" id="IPR000595">
    <property type="entry name" value="cNMP-bd_dom"/>
</dbReference>
<comment type="similarity">
    <text evidence="2">Belongs to the NTE family.</text>
</comment>
<dbReference type="InterPro" id="IPR018490">
    <property type="entry name" value="cNMP-bd_dom_sf"/>
</dbReference>
<evidence type="ECO:0000256" key="1">
    <source>
        <dbReference type="ARBA" id="ARBA00004389"/>
    </source>
</evidence>
<sequence>MIQGHTSHYRTVSAVAAVDTTVLRLPAQAFKVVLEQYPESLVRVIQIIMIRLQRVTFMALHNYLGLSQELINHASPVHNKCKSANIKSDSFATSIFDHPSALSTVASSTADTNPLASATSTTAVATSEAKSSATFPSKISSINGESGSQLEASDFVAACSRARVHPSDLIDTNKNNCHPLANYHNSSLDGLSSNQILDIAMQDLAKLLGLTDPTILKDKCLLRHVRANTMLVKQGDQECSIYFMVSGLVQVLQQIVGKESENRTMYIVEPGELVGALAVLTGEPSFFSMKAISDVIFVHIAKQDFYLLMKIQPSIVLNAGRTVIKRMSHFVRQIDFALDWVLIEAGRALYRQGEKSDCVYIILNGRIRSVIQLASGKKELVGEYGRGELVGLVEVLTQTDRSTTLMAVRDTELAQIPDEMLNLIKKKHPQVVTRLIHLLGQRILGSLGNQTGVYSTLMEQVDIDTKCTAGNLATVAVVAVNEKVPIQCFTLELQNSLNAIGPTLRLNSEIVQNKLGKTAFDAINEYRLSSWLGQQEDFHRMVLYECDFYMSPWTQRCVRQSDCILIVAVAEHDSSVAKFEKQLEMMSVRAQKKLILLHKMDTPCPKNTLDWLNVRSWCSGHYHIRCPKRVFSRKSTIKMMETYRDLSSQTPDRLTDFSRLARLLTGTSIGVVLGGGGASCCTDFDAY</sequence>
<evidence type="ECO:0000256" key="11">
    <source>
        <dbReference type="ARBA" id="ARBA00023136"/>
    </source>
</evidence>
<dbReference type="EMBL" id="KB096742">
    <property type="protein sequence ID" value="ESO01829.1"/>
    <property type="molecule type" value="Genomic_DNA"/>
</dbReference>
<reference evidence="13 15" key="2">
    <citation type="journal article" date="2013" name="Nature">
        <title>Insights into bilaterian evolution from three spiralian genomes.</title>
        <authorList>
            <person name="Simakov O."/>
            <person name="Marletaz F."/>
            <person name="Cho S.J."/>
            <person name="Edsinger-Gonzales E."/>
            <person name="Havlak P."/>
            <person name="Hellsten U."/>
            <person name="Kuo D.H."/>
            <person name="Larsson T."/>
            <person name="Lv J."/>
            <person name="Arendt D."/>
            <person name="Savage R."/>
            <person name="Osoegawa K."/>
            <person name="de Jong P."/>
            <person name="Grimwood J."/>
            <person name="Chapman J.A."/>
            <person name="Shapiro H."/>
            <person name="Aerts A."/>
            <person name="Otillar R.P."/>
            <person name="Terry A.Y."/>
            <person name="Boore J.L."/>
            <person name="Grigoriev I.V."/>
            <person name="Lindberg D.R."/>
            <person name="Seaver E.C."/>
            <person name="Weisblat D.A."/>
            <person name="Putnam N.H."/>
            <person name="Rokhsar D.S."/>
        </authorList>
    </citation>
    <scope>NUCLEOTIDE SEQUENCE</scope>
</reference>
<dbReference type="eggNOG" id="KOG2968">
    <property type="taxonomic scope" value="Eukaryota"/>
</dbReference>
<accession>T1EQZ5</accession>
<keyword evidence="8" id="KW-0442">Lipid degradation</keyword>
<evidence type="ECO:0000256" key="8">
    <source>
        <dbReference type="ARBA" id="ARBA00022963"/>
    </source>
</evidence>
<dbReference type="InterPro" id="IPR056556">
    <property type="entry name" value="NTE1_P-loop_dom"/>
</dbReference>
<dbReference type="PANTHER" id="PTHR14226:SF29">
    <property type="entry name" value="NEUROPATHY TARGET ESTERASE SWS"/>
    <property type="match status" value="1"/>
</dbReference>
<gene>
    <name evidence="14" type="primary">20198995</name>
    <name evidence="13" type="ORF">HELRODRAFT_161000</name>
</gene>
<protein>
    <recommendedName>
        <fullName evidence="3">lysophospholipase</fullName>
        <ecNumber evidence="3">3.1.1.5</ecNumber>
    </recommendedName>
</protein>